<protein>
    <submittedName>
        <fullName evidence="1">Uncharacterized protein</fullName>
    </submittedName>
</protein>
<evidence type="ECO:0000313" key="1">
    <source>
        <dbReference type="EMBL" id="GIY72509.1"/>
    </source>
</evidence>
<comment type="caution">
    <text evidence="1">The sequence shown here is derived from an EMBL/GenBank/DDBJ whole genome shotgun (WGS) entry which is preliminary data.</text>
</comment>
<name>A0AAV4VRV7_9ARAC</name>
<reference evidence="1 2" key="1">
    <citation type="submission" date="2021-06" db="EMBL/GenBank/DDBJ databases">
        <title>Caerostris darwini draft genome.</title>
        <authorList>
            <person name="Kono N."/>
            <person name="Arakawa K."/>
        </authorList>
    </citation>
    <scope>NUCLEOTIDE SEQUENCE [LARGE SCALE GENOMIC DNA]</scope>
</reference>
<accession>A0AAV4VRV7</accession>
<gene>
    <name evidence="1" type="ORF">CDAR_208661</name>
</gene>
<sequence length="90" mass="10293">MSWKQQNFPIPYFHCAHCGRQKSSGAERFRLNYETRINKHDLLHIYPGEIAFEGGGSNSIKRVFRLSCHHFRLARVDTSDTGCASRHTGG</sequence>
<dbReference type="EMBL" id="BPLQ01013495">
    <property type="protein sequence ID" value="GIY72509.1"/>
    <property type="molecule type" value="Genomic_DNA"/>
</dbReference>
<dbReference type="Proteomes" id="UP001054837">
    <property type="component" value="Unassembled WGS sequence"/>
</dbReference>
<dbReference type="AlphaFoldDB" id="A0AAV4VRV7"/>
<keyword evidence="2" id="KW-1185">Reference proteome</keyword>
<evidence type="ECO:0000313" key="2">
    <source>
        <dbReference type="Proteomes" id="UP001054837"/>
    </source>
</evidence>
<proteinExistence type="predicted"/>
<organism evidence="1 2">
    <name type="scientific">Caerostris darwini</name>
    <dbReference type="NCBI Taxonomy" id="1538125"/>
    <lineage>
        <taxon>Eukaryota</taxon>
        <taxon>Metazoa</taxon>
        <taxon>Ecdysozoa</taxon>
        <taxon>Arthropoda</taxon>
        <taxon>Chelicerata</taxon>
        <taxon>Arachnida</taxon>
        <taxon>Araneae</taxon>
        <taxon>Araneomorphae</taxon>
        <taxon>Entelegynae</taxon>
        <taxon>Araneoidea</taxon>
        <taxon>Araneidae</taxon>
        <taxon>Caerostris</taxon>
    </lineage>
</organism>